<dbReference type="InterPro" id="IPR025420">
    <property type="entry name" value="DUF4143"/>
</dbReference>
<dbReference type="Proteomes" id="UP001202402">
    <property type="component" value="Unassembled WGS sequence"/>
</dbReference>
<gene>
    <name evidence="2" type="ORF">LQE99_18235</name>
</gene>
<dbReference type="PANTHER" id="PTHR33295">
    <property type="entry name" value="ATPASE"/>
    <property type="match status" value="1"/>
</dbReference>
<accession>A0ABS9RDR9</accession>
<dbReference type="Pfam" id="PF13635">
    <property type="entry name" value="DUF4143"/>
    <property type="match status" value="1"/>
</dbReference>
<dbReference type="PANTHER" id="PTHR33295:SF7">
    <property type="entry name" value="ATPASE"/>
    <property type="match status" value="1"/>
</dbReference>
<evidence type="ECO:0000313" key="3">
    <source>
        <dbReference type="Proteomes" id="UP001202402"/>
    </source>
</evidence>
<keyword evidence="3" id="KW-1185">Reference proteome</keyword>
<comment type="caution">
    <text evidence="2">The sequence shown here is derived from an EMBL/GenBank/DDBJ whole genome shotgun (WGS) entry which is preliminary data.</text>
</comment>
<proteinExistence type="predicted"/>
<name>A0ABS9RDR9_9FIRM</name>
<evidence type="ECO:0000313" key="2">
    <source>
        <dbReference type="EMBL" id="MCH4287061.1"/>
    </source>
</evidence>
<reference evidence="2 3" key="1">
    <citation type="submission" date="2022-02" db="EMBL/GenBank/DDBJ databases">
        <title>Genome of Erysipelotrichaceae sp. nov. NSJ-176 isolated from human feces.</title>
        <authorList>
            <person name="Abdugheni R."/>
        </authorList>
    </citation>
    <scope>NUCLEOTIDE SEQUENCE [LARGE SCALE GENOMIC DNA]</scope>
    <source>
        <strain evidence="2 3">NSJ-176</strain>
    </source>
</reference>
<feature type="domain" description="DUF4143" evidence="1">
    <location>
        <begin position="1"/>
        <end position="157"/>
    </location>
</feature>
<organism evidence="2 3">
    <name type="scientific">Amedibacillus hominis</name>
    <dbReference type="NCBI Taxonomy" id="2897776"/>
    <lineage>
        <taxon>Bacteria</taxon>
        <taxon>Bacillati</taxon>
        <taxon>Bacillota</taxon>
        <taxon>Erysipelotrichia</taxon>
        <taxon>Erysipelotrichales</taxon>
        <taxon>Erysipelotrichaceae</taxon>
        <taxon>Amedibacillus</taxon>
    </lineage>
</organism>
<sequence length="204" mass="23410">MAKYAEHSDKIKVHDCFISIPEQLSKENKKFQYKLVREGGNAKIFESSLQWLSDSGIIQKCTRLKVIDQPLRAYRETSIFKVYMGDTGLLVSMFGIDSANKILTGNLGIYKGAIYENITAQVLSEHHELYYFEPSAHNEIDFILNTNDGAIPIEVKSAENTKSKSLKAYIEKYHPVYAYRFSSNNVNTQDPIIKNYPLYMLMFI</sequence>
<protein>
    <submittedName>
        <fullName evidence="2">DUF4143 domain-containing protein</fullName>
    </submittedName>
</protein>
<evidence type="ECO:0000259" key="1">
    <source>
        <dbReference type="Pfam" id="PF13635"/>
    </source>
</evidence>
<dbReference type="EMBL" id="JAKVPQ010000017">
    <property type="protein sequence ID" value="MCH4287061.1"/>
    <property type="molecule type" value="Genomic_DNA"/>
</dbReference>